<accession>A0A5R8NQ27</accession>
<dbReference type="Proteomes" id="UP000306378">
    <property type="component" value="Unassembled WGS sequence"/>
</dbReference>
<dbReference type="RefSeq" id="WP_014351086.1">
    <property type="nucleotide sequence ID" value="NZ_JBFPDI010000011.1"/>
</dbReference>
<protein>
    <submittedName>
        <fullName evidence="1">Uncharacterized protein</fullName>
    </submittedName>
</protein>
<name>A0A5R8NQ27_9NOCA</name>
<evidence type="ECO:0000313" key="1">
    <source>
        <dbReference type="EMBL" id="TLF77769.1"/>
    </source>
</evidence>
<proteinExistence type="predicted"/>
<dbReference type="AlphaFoldDB" id="A0A5R8NQ27"/>
<organism evidence="1 2">
    <name type="scientific">Nocardia cyriacigeorgica</name>
    <dbReference type="NCBI Taxonomy" id="135487"/>
    <lineage>
        <taxon>Bacteria</taxon>
        <taxon>Bacillati</taxon>
        <taxon>Actinomycetota</taxon>
        <taxon>Actinomycetes</taxon>
        <taxon>Mycobacteriales</taxon>
        <taxon>Nocardiaceae</taxon>
        <taxon>Nocardia</taxon>
    </lineage>
</organism>
<evidence type="ECO:0000313" key="2">
    <source>
        <dbReference type="Proteomes" id="UP000306378"/>
    </source>
</evidence>
<dbReference type="EMBL" id="VBUT01000005">
    <property type="protein sequence ID" value="TLF77769.1"/>
    <property type="molecule type" value="Genomic_DNA"/>
</dbReference>
<gene>
    <name evidence="1" type="ORF">FEK34_15895</name>
</gene>
<reference evidence="1 2" key="1">
    <citation type="submission" date="2019-05" db="EMBL/GenBank/DDBJ databases">
        <title>Genomes sequences of two Nocardia cyriacigeorgica environmental isolates, type strains Nocardia asteroides ATCC 19247 and Nocardia cyriacigeorgica DSM 44484.</title>
        <authorList>
            <person name="Vautrin F."/>
            <person name="Bergeron E."/>
            <person name="Dubost A."/>
            <person name="Abrouk D."/>
            <person name="Rodriguez Nava V."/>
            <person name="Pujic P."/>
        </authorList>
    </citation>
    <scope>NUCLEOTIDE SEQUENCE [LARGE SCALE GENOMIC DNA]</scope>
    <source>
        <strain evidence="1 2">EML 446</strain>
    </source>
</reference>
<sequence>MLTHLWRWTLFSYRAIWQIDIRARDPLHAARRAWDIQRDPDSPATVFDIIDEFGTTFRVDLAEDNPHLDAQPILATPPMPAWMARLLPRRFRRHRIRSRP</sequence>
<comment type="caution">
    <text evidence="1">The sequence shown here is derived from an EMBL/GenBank/DDBJ whole genome shotgun (WGS) entry which is preliminary data.</text>
</comment>